<feature type="domain" description="Thaumarchaeal output" evidence="1">
    <location>
        <begin position="28"/>
        <end position="196"/>
    </location>
</feature>
<dbReference type="Pfam" id="PF18551">
    <property type="entry name" value="TackOD1"/>
    <property type="match status" value="1"/>
</dbReference>
<dbReference type="InterPro" id="IPR040572">
    <property type="entry name" value="TackOD1"/>
</dbReference>
<dbReference type="AlphaFoldDB" id="A0A0F7FH85"/>
<dbReference type="KEGG" id="thf:MA03_03795"/>
<dbReference type="STRING" id="1550241.MA03_03795"/>
<reference evidence="2 3" key="1">
    <citation type="journal article" date="2015" name="Stand. Genomic Sci.">
        <title>Complete genome sequence of and proposal of Thermofilum uzonense sp. nov. a novel hyperthermophilic crenarchaeon and emended description of the genus Thermofilum.</title>
        <authorList>
            <person name="Toshchakov S.V."/>
            <person name="Korzhenkov A.A."/>
            <person name="Samarov N.I."/>
            <person name="Mazunin I.O."/>
            <person name="Mozhey O.I."/>
            <person name="Shmyr I.S."/>
            <person name="Derbikova K.S."/>
            <person name="Taranov E.A."/>
            <person name="Dominova I.N."/>
            <person name="Bonch-Osmolovskaya E.A."/>
            <person name="Patrushev M.V."/>
            <person name="Podosokorskaya O.A."/>
            <person name="Kublanov I.V."/>
        </authorList>
    </citation>
    <scope>NUCLEOTIDE SEQUENCE [LARGE SCALE GENOMIC DNA]</scope>
    <source>
        <strain evidence="2 3">1807-2</strain>
    </source>
</reference>
<dbReference type="RefSeq" id="WP_052884004.1">
    <property type="nucleotide sequence ID" value="NZ_CP009961.1"/>
</dbReference>
<sequence length="320" mass="35315">MLRKEQEGTPHSTSLGSRGVPREAVVALLSLILQERIDEIKPSYSSELGYHYPDILRVAVRYKVQDSELLEELARMGVVEREYQEQAILCPKCRSHMVAPKLKCPQCGSERLIKTIAVSHVKCGTVNVVEKIEGSACKKCGEPLSKDNVVLLGIMYNCSECGARFEVPHPLFKCRACGALFDHRDAIVLPVYAYKVRKDGIQQALKSLMMMEVKSVAEKMGLTAKLSQAVPGRTGFTHRVDILVTDGKKNISFDIVPESPESMSEVLASVAKAQDMRDDHVVLAPSGLISKLGSQTSNVEGYTSIEDLKTKVAKKLEKLK</sequence>
<dbReference type="HOGENOM" id="CLU_917091_0_0_2"/>
<name>A0A0F7FH85_9CREN</name>
<organism evidence="2 3">
    <name type="scientific">Infirmifilum uzonense</name>
    <dbReference type="NCBI Taxonomy" id="1550241"/>
    <lineage>
        <taxon>Archaea</taxon>
        <taxon>Thermoproteota</taxon>
        <taxon>Thermoprotei</taxon>
        <taxon>Thermofilales</taxon>
        <taxon>Thermofilaceae</taxon>
        <taxon>Infirmifilum</taxon>
    </lineage>
</organism>
<dbReference type="PATRIC" id="fig|1550241.5.peg.810"/>
<dbReference type="Proteomes" id="UP000067434">
    <property type="component" value="Chromosome"/>
</dbReference>
<evidence type="ECO:0000313" key="3">
    <source>
        <dbReference type="Proteomes" id="UP000067434"/>
    </source>
</evidence>
<keyword evidence="3" id="KW-1185">Reference proteome</keyword>
<evidence type="ECO:0000259" key="1">
    <source>
        <dbReference type="Pfam" id="PF18551"/>
    </source>
</evidence>
<evidence type="ECO:0000313" key="2">
    <source>
        <dbReference type="EMBL" id="AKG38583.1"/>
    </source>
</evidence>
<proteinExistence type="predicted"/>
<gene>
    <name evidence="2" type="ORF">MA03_03795</name>
</gene>
<accession>A0A0F7FH85</accession>
<dbReference type="EMBL" id="CP009961">
    <property type="protein sequence ID" value="AKG38583.1"/>
    <property type="molecule type" value="Genomic_DNA"/>
</dbReference>
<protein>
    <recommendedName>
        <fullName evidence="1">Thaumarchaeal output domain-containing protein</fullName>
    </recommendedName>
</protein>
<dbReference type="OrthoDB" id="11504at2157"/>
<dbReference type="GeneID" id="25401324"/>